<accession>A0ABT6CKG2</accession>
<dbReference type="RefSeq" id="WP_277278876.1">
    <property type="nucleotide sequence ID" value="NZ_JAROCY010000013.1"/>
</dbReference>
<dbReference type="Proteomes" id="UP001222770">
    <property type="component" value="Unassembled WGS sequence"/>
</dbReference>
<sequence>MHAKLQVFPPDDHEDIEQALAVRLNADEIASRDGVAGKKVDDFITALIDPADDDAPILLLAWSDLAKTLESEDTGQAANARLNDLGLAPSAIRTAIARKVVSQARVVRAAKARWATPFTNGAGRKSPRPCLIWRRAKVFTPCGTRQSTA</sequence>
<evidence type="ECO:0000313" key="1">
    <source>
        <dbReference type="EMBL" id="MDF8334317.1"/>
    </source>
</evidence>
<protein>
    <submittedName>
        <fullName evidence="1">Uncharacterized protein</fullName>
    </submittedName>
</protein>
<organism evidence="1 2">
    <name type="scientific">Novosphingobium cyanobacteriorum</name>
    <dbReference type="NCBI Taxonomy" id="3024215"/>
    <lineage>
        <taxon>Bacteria</taxon>
        <taxon>Pseudomonadati</taxon>
        <taxon>Pseudomonadota</taxon>
        <taxon>Alphaproteobacteria</taxon>
        <taxon>Sphingomonadales</taxon>
        <taxon>Sphingomonadaceae</taxon>
        <taxon>Novosphingobium</taxon>
    </lineage>
</organism>
<evidence type="ECO:0000313" key="2">
    <source>
        <dbReference type="Proteomes" id="UP001222770"/>
    </source>
</evidence>
<reference evidence="1 2" key="1">
    <citation type="submission" date="2023-03" db="EMBL/GenBank/DDBJ databases">
        <title>Novosphingobium cyanobacteriorum sp. nov., isolated from a eutrophic reservoir during the Microcystis bloom period.</title>
        <authorList>
            <person name="Kang M."/>
            <person name="Le V."/>
            <person name="Ko S.-R."/>
            <person name="Lee S.-A."/>
            <person name="Ahn C.-Y."/>
        </authorList>
    </citation>
    <scope>NUCLEOTIDE SEQUENCE [LARGE SCALE GENOMIC DNA]</scope>
    <source>
        <strain evidence="1 2">HBC54</strain>
    </source>
</reference>
<keyword evidence="2" id="KW-1185">Reference proteome</keyword>
<name>A0ABT6CKG2_9SPHN</name>
<comment type="caution">
    <text evidence="1">The sequence shown here is derived from an EMBL/GenBank/DDBJ whole genome shotgun (WGS) entry which is preliminary data.</text>
</comment>
<gene>
    <name evidence="1" type="ORF">POM99_13985</name>
</gene>
<dbReference type="EMBL" id="JAROCY010000013">
    <property type="protein sequence ID" value="MDF8334317.1"/>
    <property type="molecule type" value="Genomic_DNA"/>
</dbReference>
<proteinExistence type="predicted"/>